<evidence type="ECO:0000256" key="6">
    <source>
        <dbReference type="ARBA" id="ARBA00022741"/>
    </source>
</evidence>
<feature type="binding site" evidence="11">
    <location>
        <position position="15"/>
    </location>
    <ligand>
        <name>Mg(2+)</name>
        <dbReference type="ChEBI" id="CHEBI:18420"/>
    </ligand>
</feature>
<dbReference type="PANTHER" id="PTHR21087">
    <property type="entry name" value="SHIKIMATE KINASE"/>
    <property type="match status" value="1"/>
</dbReference>
<sequence>MERVILVGLPGSGKSTIGRQLARRRELPFFDSDQVIESRLGETIRAFFAREGEKTFRDFEERVIDELTMQGSCVLATGGGAVLRSENRQRMRERGVVVYLRASPEQLMRRLRNDTKRPLLQVADPMARLQDLYEEREPLYKEVADFTFDACGSSPALLVSRVMMQLDLTCKSLPGSETG</sequence>
<evidence type="ECO:0000256" key="1">
    <source>
        <dbReference type="ARBA" id="ARBA00004842"/>
    </source>
</evidence>
<keyword evidence="11" id="KW-0963">Cytoplasm</keyword>
<dbReference type="EC" id="2.7.1.71" evidence="3 11"/>
<evidence type="ECO:0000256" key="8">
    <source>
        <dbReference type="ARBA" id="ARBA00022840"/>
    </source>
</evidence>
<dbReference type="EMBL" id="JARVII010000006">
    <property type="protein sequence ID" value="MDG9699004.1"/>
    <property type="molecule type" value="Genomic_DNA"/>
</dbReference>
<comment type="cofactor">
    <cofactor evidence="11">
        <name>Mg(2+)</name>
        <dbReference type="ChEBI" id="CHEBI:18420"/>
    </cofactor>
    <text evidence="11">Binds 1 Mg(2+) ion per subunit.</text>
</comment>
<dbReference type="InterPro" id="IPR023000">
    <property type="entry name" value="Shikimate_kinase_CS"/>
</dbReference>
<comment type="pathway">
    <text evidence="1 11">Metabolic intermediate biosynthesis; chorismate biosynthesis; chorismate from D-erythrose 4-phosphate and phosphoenolpyruvate: step 5/7.</text>
</comment>
<feature type="binding site" evidence="11">
    <location>
        <position position="57"/>
    </location>
    <ligand>
        <name>substrate</name>
    </ligand>
</feature>
<gene>
    <name evidence="11" type="primary">aroK</name>
    <name evidence="12" type="ORF">QB898_04595</name>
</gene>
<comment type="caution">
    <text evidence="12">The sequence shown here is derived from an EMBL/GenBank/DDBJ whole genome shotgun (WGS) entry which is preliminary data.</text>
</comment>
<dbReference type="InterPro" id="IPR027417">
    <property type="entry name" value="P-loop_NTPase"/>
</dbReference>
<dbReference type="AlphaFoldDB" id="A0AAW6RKD2"/>
<dbReference type="PANTHER" id="PTHR21087:SF16">
    <property type="entry name" value="SHIKIMATE KINASE 1, CHLOROPLASTIC"/>
    <property type="match status" value="1"/>
</dbReference>
<accession>A0AAW6RKD2</accession>
<name>A0AAW6RKD2_9BURK</name>
<evidence type="ECO:0000256" key="7">
    <source>
        <dbReference type="ARBA" id="ARBA00022777"/>
    </source>
</evidence>
<keyword evidence="11" id="KW-0479">Metal-binding</keyword>
<evidence type="ECO:0000256" key="4">
    <source>
        <dbReference type="ARBA" id="ARBA00022605"/>
    </source>
</evidence>
<dbReference type="GO" id="GO:0004765">
    <property type="term" value="F:shikimate kinase activity"/>
    <property type="evidence" value="ECO:0007669"/>
    <property type="project" value="UniProtKB-UniRule"/>
</dbReference>
<dbReference type="InterPro" id="IPR031322">
    <property type="entry name" value="Shikimate/glucono_kinase"/>
</dbReference>
<dbReference type="Proteomes" id="UP001237156">
    <property type="component" value="Unassembled WGS sequence"/>
</dbReference>
<keyword evidence="7 11" id="KW-0418">Kinase</keyword>
<comment type="subunit">
    <text evidence="11">Monomer.</text>
</comment>
<dbReference type="GO" id="GO:0009073">
    <property type="term" value="P:aromatic amino acid family biosynthetic process"/>
    <property type="evidence" value="ECO:0007669"/>
    <property type="project" value="UniProtKB-KW"/>
</dbReference>
<dbReference type="PRINTS" id="PR01100">
    <property type="entry name" value="SHIKIMTKNASE"/>
</dbReference>
<evidence type="ECO:0000256" key="2">
    <source>
        <dbReference type="ARBA" id="ARBA00006997"/>
    </source>
</evidence>
<evidence type="ECO:0000313" key="13">
    <source>
        <dbReference type="Proteomes" id="UP001237156"/>
    </source>
</evidence>
<comment type="similarity">
    <text evidence="2 11">Belongs to the shikimate kinase family.</text>
</comment>
<dbReference type="GO" id="GO:0005524">
    <property type="term" value="F:ATP binding"/>
    <property type="evidence" value="ECO:0007669"/>
    <property type="project" value="UniProtKB-UniRule"/>
</dbReference>
<comment type="function">
    <text evidence="11">Catalyzes the specific phosphorylation of the 3-hydroxyl group of shikimic acid using ATP as a cosubstrate.</text>
</comment>
<dbReference type="GO" id="GO:0000287">
    <property type="term" value="F:magnesium ion binding"/>
    <property type="evidence" value="ECO:0007669"/>
    <property type="project" value="UniProtKB-UniRule"/>
</dbReference>
<keyword evidence="11" id="KW-0460">Magnesium</keyword>
<dbReference type="GO" id="GO:0009423">
    <property type="term" value="P:chorismate biosynthetic process"/>
    <property type="evidence" value="ECO:0007669"/>
    <property type="project" value="UniProtKB-UniRule"/>
</dbReference>
<feature type="binding site" evidence="11">
    <location>
        <position position="33"/>
    </location>
    <ligand>
        <name>substrate</name>
    </ligand>
</feature>
<comment type="catalytic activity">
    <reaction evidence="10 11">
        <text>shikimate + ATP = 3-phosphoshikimate + ADP + H(+)</text>
        <dbReference type="Rhea" id="RHEA:13121"/>
        <dbReference type="ChEBI" id="CHEBI:15378"/>
        <dbReference type="ChEBI" id="CHEBI:30616"/>
        <dbReference type="ChEBI" id="CHEBI:36208"/>
        <dbReference type="ChEBI" id="CHEBI:145989"/>
        <dbReference type="ChEBI" id="CHEBI:456216"/>
        <dbReference type="EC" id="2.7.1.71"/>
    </reaction>
</comment>
<evidence type="ECO:0000256" key="3">
    <source>
        <dbReference type="ARBA" id="ARBA00012154"/>
    </source>
</evidence>
<dbReference type="InterPro" id="IPR000623">
    <property type="entry name" value="Shikimate_kinase/TSH1"/>
</dbReference>
<keyword evidence="8 11" id="KW-0067">ATP-binding</keyword>
<feature type="binding site" evidence="11">
    <location>
        <position position="79"/>
    </location>
    <ligand>
        <name>substrate</name>
    </ligand>
</feature>
<keyword evidence="13" id="KW-1185">Reference proteome</keyword>
<dbReference type="GO" id="GO:0005829">
    <property type="term" value="C:cytosol"/>
    <property type="evidence" value="ECO:0007669"/>
    <property type="project" value="TreeGrafter"/>
</dbReference>
<dbReference type="HAMAP" id="MF_00109">
    <property type="entry name" value="Shikimate_kinase"/>
    <property type="match status" value="1"/>
</dbReference>
<reference evidence="12 13" key="1">
    <citation type="submission" date="2023-04" db="EMBL/GenBank/DDBJ databases">
        <title>Ottowia paracancer sp. nov., isolated from human stomach.</title>
        <authorList>
            <person name="Song Y."/>
        </authorList>
    </citation>
    <scope>NUCLEOTIDE SEQUENCE [LARGE SCALE GENOMIC DNA]</scope>
    <source>
        <strain evidence="12 13">10c7w1</strain>
    </source>
</reference>
<feature type="binding site" evidence="11">
    <location>
        <position position="136"/>
    </location>
    <ligand>
        <name>substrate</name>
    </ligand>
</feature>
<dbReference type="SUPFAM" id="SSF52540">
    <property type="entry name" value="P-loop containing nucleoside triphosphate hydrolases"/>
    <property type="match status" value="1"/>
</dbReference>
<evidence type="ECO:0000256" key="5">
    <source>
        <dbReference type="ARBA" id="ARBA00022679"/>
    </source>
</evidence>
<dbReference type="Gene3D" id="3.40.50.300">
    <property type="entry name" value="P-loop containing nucleotide triphosphate hydrolases"/>
    <property type="match status" value="1"/>
</dbReference>
<dbReference type="PROSITE" id="PS01128">
    <property type="entry name" value="SHIKIMATE_KINASE"/>
    <property type="match status" value="1"/>
</dbReference>
<keyword evidence="6 11" id="KW-0547">Nucleotide-binding</keyword>
<proteinExistence type="inferred from homology"/>
<keyword evidence="5 11" id="KW-0808">Transferase</keyword>
<evidence type="ECO:0000256" key="9">
    <source>
        <dbReference type="ARBA" id="ARBA00023141"/>
    </source>
</evidence>
<organism evidence="12 13">
    <name type="scientific">Ottowia cancrivicina</name>
    <dbReference type="NCBI Taxonomy" id="3040346"/>
    <lineage>
        <taxon>Bacteria</taxon>
        <taxon>Pseudomonadati</taxon>
        <taxon>Pseudomonadota</taxon>
        <taxon>Betaproteobacteria</taxon>
        <taxon>Burkholderiales</taxon>
        <taxon>Comamonadaceae</taxon>
        <taxon>Ottowia</taxon>
    </lineage>
</organism>
<feature type="binding site" evidence="11">
    <location>
        <begin position="11"/>
        <end position="16"/>
    </location>
    <ligand>
        <name>ATP</name>
        <dbReference type="ChEBI" id="CHEBI:30616"/>
    </ligand>
</feature>
<keyword evidence="4 11" id="KW-0028">Amino-acid biosynthesis</keyword>
<evidence type="ECO:0000256" key="11">
    <source>
        <dbReference type="HAMAP-Rule" id="MF_00109"/>
    </source>
</evidence>
<protein>
    <recommendedName>
        <fullName evidence="3 11">Shikimate kinase</fullName>
        <shortName evidence="11">SK</shortName>
        <ecNumber evidence="3 11">2.7.1.71</ecNumber>
    </recommendedName>
</protein>
<dbReference type="Pfam" id="PF01202">
    <property type="entry name" value="SKI"/>
    <property type="match status" value="1"/>
</dbReference>
<dbReference type="GO" id="GO:0008652">
    <property type="term" value="P:amino acid biosynthetic process"/>
    <property type="evidence" value="ECO:0007669"/>
    <property type="project" value="UniProtKB-KW"/>
</dbReference>
<dbReference type="CDD" id="cd00464">
    <property type="entry name" value="SK"/>
    <property type="match status" value="1"/>
</dbReference>
<comment type="subcellular location">
    <subcellularLocation>
        <location evidence="11">Cytoplasm</location>
    </subcellularLocation>
</comment>
<evidence type="ECO:0000313" key="12">
    <source>
        <dbReference type="EMBL" id="MDG9699004.1"/>
    </source>
</evidence>
<evidence type="ECO:0000256" key="10">
    <source>
        <dbReference type="ARBA" id="ARBA00048567"/>
    </source>
</evidence>
<comment type="caution">
    <text evidence="11">Lacks conserved residue(s) required for the propagation of feature annotation.</text>
</comment>
<keyword evidence="9 11" id="KW-0057">Aromatic amino acid biosynthesis</keyword>
<feature type="binding site" evidence="11">
    <location>
        <position position="117"/>
    </location>
    <ligand>
        <name>ATP</name>
        <dbReference type="ChEBI" id="CHEBI:30616"/>
    </ligand>
</feature>